<keyword evidence="5" id="KW-1185">Reference proteome</keyword>
<dbReference type="GO" id="GO:0031023">
    <property type="term" value="P:microtubule organizing center organization"/>
    <property type="evidence" value="ECO:0007669"/>
    <property type="project" value="TreeGrafter"/>
</dbReference>
<gene>
    <name evidence="4" type="ORF">Vafri_6914</name>
</gene>
<feature type="region of interest" description="Disordered" evidence="2">
    <location>
        <begin position="626"/>
        <end position="646"/>
    </location>
</feature>
<dbReference type="InterPro" id="IPR057731">
    <property type="entry name" value="STIL_N"/>
</dbReference>
<feature type="compositionally biased region" description="Polar residues" evidence="2">
    <location>
        <begin position="1522"/>
        <end position="1541"/>
    </location>
</feature>
<feature type="region of interest" description="Disordered" evidence="2">
    <location>
        <begin position="1519"/>
        <end position="1553"/>
    </location>
</feature>
<feature type="compositionally biased region" description="Basic and acidic residues" evidence="2">
    <location>
        <begin position="926"/>
        <end position="936"/>
    </location>
</feature>
<evidence type="ECO:0000313" key="5">
    <source>
        <dbReference type="Proteomes" id="UP000747399"/>
    </source>
</evidence>
<dbReference type="PANTHER" id="PTHR15128">
    <property type="entry name" value="TAL1 SCL INTERRUPTING LOCUS"/>
    <property type="match status" value="1"/>
</dbReference>
<feature type="region of interest" description="Disordered" evidence="2">
    <location>
        <begin position="320"/>
        <end position="339"/>
    </location>
</feature>
<feature type="compositionally biased region" description="Polar residues" evidence="2">
    <location>
        <begin position="1145"/>
        <end position="1156"/>
    </location>
</feature>
<organism evidence="4 5">
    <name type="scientific">Volvox africanus</name>
    <dbReference type="NCBI Taxonomy" id="51714"/>
    <lineage>
        <taxon>Eukaryota</taxon>
        <taxon>Viridiplantae</taxon>
        <taxon>Chlorophyta</taxon>
        <taxon>core chlorophytes</taxon>
        <taxon>Chlorophyceae</taxon>
        <taxon>CS clade</taxon>
        <taxon>Chlamydomonadales</taxon>
        <taxon>Volvocaceae</taxon>
        <taxon>Volvox</taxon>
    </lineage>
</organism>
<feature type="region of interest" description="Disordered" evidence="2">
    <location>
        <begin position="1142"/>
        <end position="1204"/>
    </location>
</feature>
<feature type="compositionally biased region" description="Acidic residues" evidence="2">
    <location>
        <begin position="1581"/>
        <end position="1594"/>
    </location>
</feature>
<keyword evidence="1" id="KW-0175">Coiled coil</keyword>
<feature type="compositionally biased region" description="Low complexity" evidence="2">
    <location>
        <begin position="998"/>
        <end position="1015"/>
    </location>
</feature>
<name>A0A8J4EXI3_9CHLO</name>
<proteinExistence type="predicted"/>
<accession>A0A8J4EXI3</accession>
<dbReference type="PANTHER" id="PTHR15128:SF0">
    <property type="entry name" value="SCL-INTERRUPTING LOCUS PROTEIN"/>
    <property type="match status" value="1"/>
</dbReference>
<evidence type="ECO:0000256" key="1">
    <source>
        <dbReference type="SAM" id="Coils"/>
    </source>
</evidence>
<dbReference type="GO" id="GO:0071539">
    <property type="term" value="P:protein localization to centrosome"/>
    <property type="evidence" value="ECO:0007669"/>
    <property type="project" value="TreeGrafter"/>
</dbReference>
<dbReference type="Proteomes" id="UP000747399">
    <property type="component" value="Unassembled WGS sequence"/>
</dbReference>
<feature type="region of interest" description="Disordered" evidence="2">
    <location>
        <begin position="903"/>
        <end position="945"/>
    </location>
</feature>
<sequence length="1607" mass="168381">MTMYRSAFFNKTTQQVSGTTPVAPVVSESIVAQAPLTLFANHPSSRSLKFPSSRKFLWDRTPLGRVEVVELKDQLPIFNVPSDFHRRIGPDRTAVANVTCPNGSRLHINLQSASASQECTHGSIVVPLAASAGGPSLDQLAALLQNLQHGLDKRCAGRLTACFALGLALQASGSGGRAEDMIRSNASTATLTVTLLLPAVALSLTPLYAKRLCDVQLAHTLSQQGGDGGVQTGYLTMDQARSLLPLAADDSNVYSVPLVGVWVRGIRGTNHPVLYATALQFAYGSTLPDRAVQPDGAFLLLIFNDESPVARCYEARFTDPIMQPQPRPQGQDGRSGFFSPAIGSSSNSGAAVDGGGCCGFGGSGLRVLPYLAKAELVAQTAAPLELKPVLDSVTAAASGATLTLPPRGGPLGQTPQQPANGGVTALDAVTTPRTGMGGLALGGRVHSAAGQGFTSRYDVRGNFQLRGSGSKLMTSPSKAMKILAGDSGVTYSGMEDASTRVGRRMTFVEGSRAHAASLVGDITTAPADGLAMASGWGGGALSGAGGLGTSLPWTTSRSGFVPAAPPTRDSPPIPRSSAVPTPFRAVPGNPNDSTRAPCNAVLATASTRVVSGGSNGDDGGVCISSSAAPRDPRLQHRATGAEAPSELSISAAGTRGLGDGRAWKPAPQYHNTASSVMGAGRDLPSLPTVRMSATGVSTALPAPSREGFGNWGDSVSGVMATPAVTLAKRDGPSVGATPRQMHDMTARYAQLQKQLNNASEEFIQQQQQEPQVTKPAAWTDDGAKTWAMPNDWGSDAGQVATFELAPAMRPTDNPDNYVHKQGQQGSTASRGAVAGFGSDVRAGTSSDLTWRMQEATPGSGDAVTGRRAEVAANQSLDGCLCASAPAKSSGYCSAIQCPCHPHARSQPGVPQPPQQRRSTDQRQQSPRREPIAEHGPHGRSTAMMDHDHQQGPLAETDCHLVNRHGVRNQAFPQTMPPQRPPPHLPARELQPHYHSYAQQQPQQLLQLQHGQQHPHGQAEHHVPAGQAAPLDQRGPMALSAVPAEDMDKDDLPMDTVLLKGEVLRLRRQVVNLQQQLRSLTCSECQQRLQFTNEHERGVAVMDSRPEDACRLAAAAITSTAAVGQRQVKLKAEMQEGCVADASRADSISTSSNNRAWQQLQAQPPPLTTSECPAKCPPSGSHSRTSRAAGIDTPRATQPQASLPSRINNIVSDAIAAYGAGTAANPTPNESCVRQPTASADATTTTALNAGDRAERMSVVSEASDRVSVWSMASLQSSIRSYHSCLSPTTSRISVDGSGGGNGFTGSGSVQTGDPVSRGANGGEPASERNGAMQITCGGNNYSDRFSVTNQGRDSEHLTLTQTSPEMPPHVQDLYCISNRLNTASGFEVSAIHRAPTVVAAVSSAAGREVDSARAARESWDGREFMSCQPSPFLAPPSTTSRMSADFLSSKPTTSWERAASGSRNCGRRRPRQTSSDSGSDSDQSLLASDLDEAVIHARPSTAPSWTTAAQTATNRAELRQAQPASTTRYNSNTNTVSSSGWSGHPHGVAAPPLSPLPQVSAGGLLAAVSIGPVVRTKYIPLDDDSDSGDSESDGLLEQKYGIRRTEL</sequence>
<evidence type="ECO:0000259" key="3">
    <source>
        <dbReference type="Pfam" id="PF15253"/>
    </source>
</evidence>
<dbReference type="Pfam" id="PF15253">
    <property type="entry name" value="STIL_N"/>
    <property type="match status" value="1"/>
</dbReference>
<feature type="region of interest" description="Disordered" evidence="2">
    <location>
        <begin position="1295"/>
        <end position="1335"/>
    </location>
</feature>
<dbReference type="GO" id="GO:0005815">
    <property type="term" value="C:microtubule organizing center"/>
    <property type="evidence" value="ECO:0007669"/>
    <property type="project" value="TreeGrafter"/>
</dbReference>
<dbReference type="EMBL" id="BNCO01000009">
    <property type="protein sequence ID" value="GIL50773.1"/>
    <property type="molecule type" value="Genomic_DNA"/>
</dbReference>
<reference evidence="4" key="1">
    <citation type="journal article" date="2021" name="Proc. Natl. Acad. Sci. U.S.A.">
        <title>Three genomes in the algal genus Volvox reveal the fate of a haploid sex-determining region after a transition to homothallism.</title>
        <authorList>
            <person name="Yamamoto K."/>
            <person name="Hamaji T."/>
            <person name="Kawai-Toyooka H."/>
            <person name="Matsuzaki R."/>
            <person name="Takahashi F."/>
            <person name="Nishimura Y."/>
            <person name="Kawachi M."/>
            <person name="Noguchi H."/>
            <person name="Minakuchi Y."/>
            <person name="Umen J.G."/>
            <person name="Toyoda A."/>
            <person name="Nozaki H."/>
        </authorList>
    </citation>
    <scope>NUCLEOTIDE SEQUENCE</scope>
    <source>
        <strain evidence="4">NIES-3780</strain>
    </source>
</reference>
<feature type="compositionally biased region" description="Polar residues" evidence="2">
    <location>
        <begin position="1194"/>
        <end position="1204"/>
    </location>
</feature>
<evidence type="ECO:0000313" key="4">
    <source>
        <dbReference type="EMBL" id="GIL50773.1"/>
    </source>
</evidence>
<dbReference type="GO" id="GO:0007224">
    <property type="term" value="P:smoothened signaling pathway"/>
    <property type="evidence" value="ECO:0007669"/>
    <property type="project" value="TreeGrafter"/>
</dbReference>
<comment type="caution">
    <text evidence="4">The sequence shown here is derived from an EMBL/GenBank/DDBJ whole genome shotgun (WGS) entry which is preliminary data.</text>
</comment>
<feature type="domain" description="STIL N-terminal" evidence="3">
    <location>
        <begin position="149"/>
        <end position="316"/>
    </location>
</feature>
<feature type="region of interest" description="Disordered" evidence="2">
    <location>
        <begin position="819"/>
        <end position="840"/>
    </location>
</feature>
<feature type="compositionally biased region" description="Gly residues" evidence="2">
    <location>
        <begin position="1296"/>
        <end position="1305"/>
    </location>
</feature>
<feature type="coiled-coil region" evidence="1">
    <location>
        <begin position="741"/>
        <end position="768"/>
    </location>
</feature>
<evidence type="ECO:0000256" key="2">
    <source>
        <dbReference type="SAM" id="MobiDB-lite"/>
    </source>
</evidence>
<feature type="compositionally biased region" description="Low complexity" evidence="2">
    <location>
        <begin position="1474"/>
        <end position="1484"/>
    </location>
</feature>
<dbReference type="GO" id="GO:0007052">
    <property type="term" value="P:mitotic spindle organization"/>
    <property type="evidence" value="ECO:0007669"/>
    <property type="project" value="TreeGrafter"/>
</dbReference>
<feature type="region of interest" description="Disordered" evidence="2">
    <location>
        <begin position="1426"/>
        <end position="1484"/>
    </location>
</feature>
<protein>
    <recommendedName>
        <fullName evidence="3">STIL N-terminal domain-containing protein</fullName>
    </recommendedName>
</protein>
<dbReference type="InterPro" id="IPR026123">
    <property type="entry name" value="STIL"/>
</dbReference>
<feature type="region of interest" description="Disordered" evidence="2">
    <location>
        <begin position="1578"/>
        <end position="1607"/>
    </location>
</feature>
<feature type="region of interest" description="Disordered" evidence="2">
    <location>
        <begin position="995"/>
        <end position="1022"/>
    </location>
</feature>